<organism evidence="7 8">
    <name type="scientific">Boudabousia liubingyangii</name>
    <dbReference type="NCBI Taxonomy" id="1921764"/>
    <lineage>
        <taxon>Bacteria</taxon>
        <taxon>Bacillati</taxon>
        <taxon>Actinomycetota</taxon>
        <taxon>Actinomycetes</taxon>
        <taxon>Actinomycetales</taxon>
        <taxon>Actinomycetaceae</taxon>
        <taxon>Boudabousia</taxon>
    </lineage>
</organism>
<evidence type="ECO:0000313" key="8">
    <source>
        <dbReference type="Proteomes" id="UP000186785"/>
    </source>
</evidence>
<dbReference type="Proteomes" id="UP000186785">
    <property type="component" value="Unassembled WGS sequence"/>
</dbReference>
<keyword evidence="1" id="KW-0663">Pyridoxal phosphate</keyword>
<dbReference type="InterPro" id="IPR000524">
    <property type="entry name" value="Tscrpt_reg_HTH_GntR"/>
</dbReference>
<dbReference type="Pfam" id="PF00392">
    <property type="entry name" value="GntR"/>
    <property type="match status" value="1"/>
</dbReference>
<dbReference type="OrthoDB" id="4307011at2"/>
<comment type="caution">
    <text evidence="7">The sequence shown here is derived from an EMBL/GenBank/DDBJ whole genome shotgun (WGS) entry which is preliminary data.</text>
</comment>
<dbReference type="PROSITE" id="PS50949">
    <property type="entry name" value="HTH_GNTR"/>
    <property type="match status" value="1"/>
</dbReference>
<dbReference type="STRING" id="1921764.BSR28_04865"/>
<feature type="compositionally biased region" description="Polar residues" evidence="5">
    <location>
        <begin position="100"/>
        <end position="110"/>
    </location>
</feature>
<sequence length="158" mass="16934">MIELLIGSPEPPYSQIRVQLARQIRSGQLKPGTKLPTVRSLATQLELAAGTVARAYRDLEAAGLIETRGRRGSFTCEVTPHLPLAEWEAAATAGTIEAPSENQQTVATPSEKTETEVPQDLPDHLQMQIQALLASARAAGIGTDQLAAQLRYNGHGKS</sequence>
<dbReference type="GO" id="GO:0003677">
    <property type="term" value="F:DNA binding"/>
    <property type="evidence" value="ECO:0007669"/>
    <property type="project" value="UniProtKB-KW"/>
</dbReference>
<proteinExistence type="predicted"/>
<dbReference type="EMBL" id="MQSV01000005">
    <property type="protein sequence ID" value="OKL46637.1"/>
    <property type="molecule type" value="Genomic_DNA"/>
</dbReference>
<keyword evidence="8" id="KW-1185">Reference proteome</keyword>
<feature type="region of interest" description="Disordered" evidence="5">
    <location>
        <begin position="95"/>
        <end position="115"/>
    </location>
</feature>
<dbReference type="PANTHER" id="PTHR46577">
    <property type="entry name" value="HTH-TYPE TRANSCRIPTIONAL REGULATORY PROTEIN GABR"/>
    <property type="match status" value="1"/>
</dbReference>
<feature type="domain" description="HTH gntR-type" evidence="6">
    <location>
        <begin position="10"/>
        <end position="78"/>
    </location>
</feature>
<evidence type="ECO:0000313" key="7">
    <source>
        <dbReference type="EMBL" id="OKL46637.1"/>
    </source>
</evidence>
<evidence type="ECO:0000256" key="2">
    <source>
        <dbReference type="ARBA" id="ARBA00023015"/>
    </source>
</evidence>
<dbReference type="InterPro" id="IPR036388">
    <property type="entry name" value="WH-like_DNA-bd_sf"/>
</dbReference>
<dbReference type="CDD" id="cd07377">
    <property type="entry name" value="WHTH_GntR"/>
    <property type="match status" value="1"/>
</dbReference>
<keyword evidence="3" id="KW-0238">DNA-binding</keyword>
<keyword evidence="4" id="KW-0804">Transcription</keyword>
<dbReference type="Gene3D" id="1.10.10.10">
    <property type="entry name" value="Winged helix-like DNA-binding domain superfamily/Winged helix DNA-binding domain"/>
    <property type="match status" value="1"/>
</dbReference>
<keyword evidence="2" id="KW-0805">Transcription regulation</keyword>
<gene>
    <name evidence="7" type="ORF">BSR29_07405</name>
</gene>
<protein>
    <recommendedName>
        <fullName evidence="6">HTH gntR-type domain-containing protein</fullName>
    </recommendedName>
</protein>
<evidence type="ECO:0000256" key="3">
    <source>
        <dbReference type="ARBA" id="ARBA00023125"/>
    </source>
</evidence>
<dbReference type="GO" id="GO:0003700">
    <property type="term" value="F:DNA-binding transcription factor activity"/>
    <property type="evidence" value="ECO:0007669"/>
    <property type="project" value="InterPro"/>
</dbReference>
<evidence type="ECO:0000256" key="5">
    <source>
        <dbReference type="SAM" id="MobiDB-lite"/>
    </source>
</evidence>
<evidence type="ECO:0000259" key="6">
    <source>
        <dbReference type="PROSITE" id="PS50949"/>
    </source>
</evidence>
<evidence type="ECO:0000256" key="4">
    <source>
        <dbReference type="ARBA" id="ARBA00023163"/>
    </source>
</evidence>
<name>A0A1Q5PK98_9ACTO</name>
<dbReference type="InterPro" id="IPR051446">
    <property type="entry name" value="HTH_trans_reg/aminotransferase"/>
</dbReference>
<dbReference type="AlphaFoldDB" id="A0A1Q5PK98"/>
<dbReference type="SUPFAM" id="SSF46785">
    <property type="entry name" value="Winged helix' DNA-binding domain"/>
    <property type="match status" value="1"/>
</dbReference>
<dbReference type="PANTHER" id="PTHR46577:SF1">
    <property type="entry name" value="HTH-TYPE TRANSCRIPTIONAL REGULATORY PROTEIN GABR"/>
    <property type="match status" value="1"/>
</dbReference>
<reference evidence="7 8" key="1">
    <citation type="submission" date="2016-11" db="EMBL/GenBank/DDBJ databases">
        <title>Actinomyces gypaetusis sp. nov. isolated from the vulture Gypaetus barbatus in Qinghai Tibet Plateau China.</title>
        <authorList>
            <person name="Meng X."/>
        </authorList>
    </citation>
    <scope>NUCLEOTIDE SEQUENCE [LARGE SCALE GENOMIC DNA]</scope>
    <source>
        <strain evidence="7 8">VUL4_2</strain>
    </source>
</reference>
<dbReference type="InterPro" id="IPR036390">
    <property type="entry name" value="WH_DNA-bd_sf"/>
</dbReference>
<accession>A0A1Q5PK98</accession>
<dbReference type="RefSeq" id="WP_073709660.1">
    <property type="nucleotide sequence ID" value="NZ_MQSU01000003.1"/>
</dbReference>
<evidence type="ECO:0000256" key="1">
    <source>
        <dbReference type="ARBA" id="ARBA00022898"/>
    </source>
</evidence>
<dbReference type="SMART" id="SM00345">
    <property type="entry name" value="HTH_GNTR"/>
    <property type="match status" value="1"/>
</dbReference>